<dbReference type="SUPFAM" id="SSF81891">
    <property type="entry name" value="Poly A polymerase C-terminal region-like"/>
    <property type="match status" value="1"/>
</dbReference>
<dbReference type="Gene3D" id="3.30.460.10">
    <property type="entry name" value="Beta Polymerase, domain 2"/>
    <property type="match status" value="2"/>
</dbReference>
<evidence type="ECO:0000256" key="2">
    <source>
        <dbReference type="ARBA" id="ARBA00022679"/>
    </source>
</evidence>
<feature type="domain" description="tRNA nucleotidyltransferase/poly(A) polymerase RNA and SrmB- binding" evidence="10">
    <location>
        <begin position="164"/>
        <end position="224"/>
    </location>
</feature>
<accession>A0AA46DWX3</accession>
<evidence type="ECO:0000313" key="12">
    <source>
        <dbReference type="Proteomes" id="UP000294678"/>
    </source>
</evidence>
<keyword evidence="12" id="KW-1185">Reference proteome</keyword>
<evidence type="ECO:0000259" key="9">
    <source>
        <dbReference type="Pfam" id="PF01743"/>
    </source>
</evidence>
<dbReference type="GO" id="GO:0016779">
    <property type="term" value="F:nucleotidyltransferase activity"/>
    <property type="evidence" value="ECO:0007669"/>
    <property type="project" value="UniProtKB-KW"/>
</dbReference>
<evidence type="ECO:0000256" key="3">
    <source>
        <dbReference type="ARBA" id="ARBA00022694"/>
    </source>
</evidence>
<dbReference type="PANTHER" id="PTHR46173">
    <property type="entry name" value="CCA TRNA NUCLEOTIDYLTRANSFERASE 1, MITOCHONDRIAL"/>
    <property type="match status" value="1"/>
</dbReference>
<dbReference type="GO" id="GO:0000049">
    <property type="term" value="F:tRNA binding"/>
    <property type="evidence" value="ECO:0007669"/>
    <property type="project" value="TreeGrafter"/>
</dbReference>
<reference evidence="11 12" key="1">
    <citation type="submission" date="2019-03" db="EMBL/GenBank/DDBJ databases">
        <title>Genomic Encyclopedia of Type Strains, Phase IV (KMG-IV): sequencing the most valuable type-strain genomes for metagenomic binning, comparative biology and taxonomic classification.</title>
        <authorList>
            <person name="Goeker M."/>
        </authorList>
    </citation>
    <scope>NUCLEOTIDE SEQUENCE [LARGE SCALE GENOMIC DNA]</scope>
    <source>
        <strain evidence="11 12">DSM 100055</strain>
    </source>
</reference>
<comment type="caution">
    <text evidence="11">The sequence shown here is derived from an EMBL/GenBank/DDBJ whole genome shotgun (WGS) entry which is preliminary data.</text>
</comment>
<evidence type="ECO:0000256" key="8">
    <source>
        <dbReference type="RuleBase" id="RU003953"/>
    </source>
</evidence>
<evidence type="ECO:0000256" key="5">
    <source>
        <dbReference type="ARBA" id="ARBA00022723"/>
    </source>
</evidence>
<dbReference type="Pfam" id="PF12627">
    <property type="entry name" value="PolyA_pol_RNAbd"/>
    <property type="match status" value="1"/>
</dbReference>
<dbReference type="Gene3D" id="1.10.3090.10">
    <property type="entry name" value="cca-adding enzyme, domain 2"/>
    <property type="match status" value="1"/>
</dbReference>
<evidence type="ECO:0000256" key="6">
    <source>
        <dbReference type="ARBA" id="ARBA00022741"/>
    </source>
</evidence>
<dbReference type="InterPro" id="IPR050264">
    <property type="entry name" value="Bact_CCA-adding_enz_type3_sf"/>
</dbReference>
<dbReference type="GO" id="GO:0000166">
    <property type="term" value="F:nucleotide binding"/>
    <property type="evidence" value="ECO:0007669"/>
    <property type="project" value="UniProtKB-KW"/>
</dbReference>
<evidence type="ECO:0000256" key="4">
    <source>
        <dbReference type="ARBA" id="ARBA00022695"/>
    </source>
</evidence>
<sequence>MPRGFIIGELMNNLKINNLKFNKIINLIIENNGIPFLTGGYIRDYFLEIKEKDYDIEVYNITFNDLYSLLKSLYPKTKIVGKKYPIILLDNIEISTNNNIYNSINRRDFSINSIYYNLKTNKFIDFSNGLIDLKNKIIKLNNLDNIKKDPIRIFRAVYLYSKYNFHIDSKTAKTIKNSVQLIKTEKKERIFNEFEKIFNNVDNISKAIKYLNDLKIFNVLFSDFNFKNNILFSLNRLKKKNTSIILAILFFYTDKKILKNNLKKITNNKTLFNNIYSLTFYYSHFNSLYNNFDLTKLKRIVISTNFDNLLTLYSAINNINSNNIKIKKILNNYNMKKSDLSPIIQGKDLLKYYPNLNQKYYGKILKILYNMQLNNLFNTHLKGLELCYKLINNRYIFINKI</sequence>
<evidence type="ECO:0000256" key="1">
    <source>
        <dbReference type="ARBA" id="ARBA00001946"/>
    </source>
</evidence>
<gene>
    <name evidence="11" type="ORF">EV215_2020</name>
</gene>
<keyword evidence="3" id="KW-0819">tRNA processing</keyword>
<dbReference type="GO" id="GO:0046872">
    <property type="term" value="F:metal ion binding"/>
    <property type="evidence" value="ECO:0007669"/>
    <property type="project" value="UniProtKB-KW"/>
</dbReference>
<keyword evidence="2 8" id="KW-0808">Transferase</keyword>
<dbReference type="AlphaFoldDB" id="A0AA46DWX3"/>
<keyword evidence="8" id="KW-0694">RNA-binding</keyword>
<protein>
    <submittedName>
        <fullName evidence="11">tRNA nucleotidyltransferase/poly(A) polymerase</fullName>
    </submittedName>
</protein>
<dbReference type="EMBL" id="SOBG01000011">
    <property type="protein sequence ID" value="TDT67342.1"/>
    <property type="molecule type" value="Genomic_DNA"/>
</dbReference>
<feature type="domain" description="Poly A polymerase head" evidence="9">
    <location>
        <begin position="97"/>
        <end position="138"/>
    </location>
</feature>
<organism evidence="11 12">
    <name type="scientific">Hypnocyclicus thermotrophus</name>
    <dbReference type="NCBI Taxonomy" id="1627895"/>
    <lineage>
        <taxon>Bacteria</taxon>
        <taxon>Fusobacteriati</taxon>
        <taxon>Fusobacteriota</taxon>
        <taxon>Fusobacteriia</taxon>
        <taxon>Fusobacteriales</taxon>
        <taxon>Fusobacteriaceae</taxon>
        <taxon>Hypnocyclicus</taxon>
    </lineage>
</organism>
<dbReference type="PANTHER" id="PTHR46173:SF1">
    <property type="entry name" value="CCA TRNA NUCLEOTIDYLTRANSFERASE 1, MITOCHONDRIAL"/>
    <property type="match status" value="1"/>
</dbReference>
<dbReference type="GO" id="GO:0008033">
    <property type="term" value="P:tRNA processing"/>
    <property type="evidence" value="ECO:0007669"/>
    <property type="project" value="UniProtKB-KW"/>
</dbReference>
<comment type="cofactor">
    <cofactor evidence="1">
        <name>Mg(2+)</name>
        <dbReference type="ChEBI" id="CHEBI:18420"/>
    </cofactor>
</comment>
<dbReference type="InterPro" id="IPR032828">
    <property type="entry name" value="PolyA_RNA-bd"/>
</dbReference>
<evidence type="ECO:0000313" key="11">
    <source>
        <dbReference type="EMBL" id="TDT67342.1"/>
    </source>
</evidence>
<keyword evidence="5" id="KW-0479">Metal-binding</keyword>
<dbReference type="Proteomes" id="UP000294678">
    <property type="component" value="Unassembled WGS sequence"/>
</dbReference>
<evidence type="ECO:0000256" key="7">
    <source>
        <dbReference type="ARBA" id="ARBA00022842"/>
    </source>
</evidence>
<proteinExistence type="inferred from homology"/>
<dbReference type="Pfam" id="PF01743">
    <property type="entry name" value="PolyA_pol"/>
    <property type="match status" value="1"/>
</dbReference>
<dbReference type="InterPro" id="IPR002646">
    <property type="entry name" value="PolA_pol_head_dom"/>
</dbReference>
<dbReference type="InterPro" id="IPR043519">
    <property type="entry name" value="NT_sf"/>
</dbReference>
<keyword evidence="4" id="KW-0548">Nucleotidyltransferase</keyword>
<keyword evidence="6" id="KW-0547">Nucleotide-binding</keyword>
<evidence type="ECO:0000259" key="10">
    <source>
        <dbReference type="Pfam" id="PF12627"/>
    </source>
</evidence>
<comment type="similarity">
    <text evidence="8">Belongs to the tRNA nucleotidyltransferase/poly(A) polymerase family.</text>
</comment>
<dbReference type="SUPFAM" id="SSF81301">
    <property type="entry name" value="Nucleotidyltransferase"/>
    <property type="match status" value="1"/>
</dbReference>
<keyword evidence="7" id="KW-0460">Magnesium</keyword>
<name>A0AA46DWX3_9FUSO</name>